<proteinExistence type="predicted"/>
<dbReference type="AlphaFoldDB" id="A0A3B0RDS7"/>
<dbReference type="Pfam" id="PF04028">
    <property type="entry name" value="DUF374"/>
    <property type="match status" value="1"/>
</dbReference>
<dbReference type="CDD" id="cd07983">
    <property type="entry name" value="LPLAT_DUF374-like"/>
    <property type="match status" value="1"/>
</dbReference>
<gene>
    <name evidence="2" type="ORF">MNBD_ALPHA06-704</name>
</gene>
<protein>
    <recommendedName>
        <fullName evidence="1">DUF374 domain-containing protein</fullName>
    </recommendedName>
</protein>
<sequence length="246" mass="26407">MRKKLFRSKPVQTVLAVLLAGYISLVKRSTRWQVLGLETVEPIWAKGDGVIGALWHSRVLLSMAAWRMDAPPAKQPPAFLISLSPDGGFISQATKLLGAGVIRGSASNRKKTFKNKGGMAAFRQMMAHVQTGGCLAITPDGPRGPRMQASLGAVQLAAKTGAPIICLGCSTKLAKFFNSWDRFCLPFPFGRGVIVWAGPVRVPKNASDAVLEAKRLEMQTLIIQATQQADIACGHPPILPAEQDAP</sequence>
<evidence type="ECO:0000259" key="1">
    <source>
        <dbReference type="Pfam" id="PF04028"/>
    </source>
</evidence>
<accession>A0A3B0RDS7</accession>
<organism evidence="2">
    <name type="scientific">hydrothermal vent metagenome</name>
    <dbReference type="NCBI Taxonomy" id="652676"/>
    <lineage>
        <taxon>unclassified sequences</taxon>
        <taxon>metagenomes</taxon>
        <taxon>ecological metagenomes</taxon>
    </lineage>
</organism>
<feature type="domain" description="DUF374" evidence="1">
    <location>
        <begin position="73"/>
        <end position="146"/>
    </location>
</feature>
<reference evidence="2" key="1">
    <citation type="submission" date="2018-06" db="EMBL/GenBank/DDBJ databases">
        <authorList>
            <person name="Zhirakovskaya E."/>
        </authorList>
    </citation>
    <scope>NUCLEOTIDE SEQUENCE</scope>
</reference>
<dbReference type="InterPro" id="IPR007172">
    <property type="entry name" value="DUF374"/>
</dbReference>
<name>A0A3B0RDS7_9ZZZZ</name>
<evidence type="ECO:0000313" key="2">
    <source>
        <dbReference type="EMBL" id="VAV90139.1"/>
    </source>
</evidence>
<dbReference type="EMBL" id="UOEE01000103">
    <property type="protein sequence ID" value="VAV90139.1"/>
    <property type="molecule type" value="Genomic_DNA"/>
</dbReference>